<feature type="compositionally biased region" description="Polar residues" evidence="1">
    <location>
        <begin position="355"/>
        <end position="367"/>
    </location>
</feature>
<evidence type="ECO:0000313" key="3">
    <source>
        <dbReference type="Proteomes" id="UP000694429"/>
    </source>
</evidence>
<evidence type="ECO:0000313" key="2">
    <source>
        <dbReference type="Ensembl" id="ENSCAFP00030015694.1"/>
    </source>
</evidence>
<feature type="compositionally biased region" description="Basic and acidic residues" evidence="1">
    <location>
        <begin position="326"/>
        <end position="338"/>
    </location>
</feature>
<organism evidence="2 3">
    <name type="scientific">Canis lupus familiaris</name>
    <name type="common">Dog</name>
    <name type="synonym">Canis familiaris</name>
    <dbReference type="NCBI Taxonomy" id="9615"/>
    <lineage>
        <taxon>Eukaryota</taxon>
        <taxon>Metazoa</taxon>
        <taxon>Chordata</taxon>
        <taxon>Craniata</taxon>
        <taxon>Vertebrata</taxon>
        <taxon>Euteleostomi</taxon>
        <taxon>Mammalia</taxon>
        <taxon>Eutheria</taxon>
        <taxon>Laurasiatheria</taxon>
        <taxon>Carnivora</taxon>
        <taxon>Caniformia</taxon>
        <taxon>Canidae</taxon>
        <taxon>Canis</taxon>
    </lineage>
</organism>
<accession>A0A8C0N0F8</accession>
<dbReference type="GO" id="GO:0031110">
    <property type="term" value="P:regulation of microtubule polymerization or depolymerization"/>
    <property type="evidence" value="ECO:0007669"/>
    <property type="project" value="InterPro"/>
</dbReference>
<feature type="compositionally biased region" description="Low complexity" evidence="1">
    <location>
        <begin position="178"/>
        <end position="187"/>
    </location>
</feature>
<feature type="compositionally biased region" description="Low complexity" evidence="1">
    <location>
        <begin position="206"/>
        <end position="216"/>
    </location>
</feature>
<evidence type="ECO:0000256" key="1">
    <source>
        <dbReference type="SAM" id="MobiDB-lite"/>
    </source>
</evidence>
<dbReference type="PANTHER" id="PTHR10104:SF20">
    <property type="entry name" value="STATHMIN DOMAIN-CONTAINING PROTEIN 1"/>
    <property type="match status" value="1"/>
</dbReference>
<dbReference type="Proteomes" id="UP000694429">
    <property type="component" value="Chromosome 35"/>
</dbReference>
<sequence>QLIKCSFHKNDLHGPFRACRAVTNRRPGCLRPAVSGCVTVPPGSACDSAVGVRPSVRLHLPPLRAAGASRAPPPPARPPASRRALWKADSAGRRLLPPVTPWGSHPSCESGASDLPGSSHSSPAAAQGRGRVCVWRFIVATDPGNCPAAERLQPGLRVREVGEAGVQGRSRGGGGAGAQQLGVQGRSSRGGGAGAQQRGVQGRGCRGSAAGVQGRSSRGGGAGAQQLGCRGAAAGAGVLGLSSWGAGAQQPGRGCRGSAAGVQGRSRGGGGAGAQRRSSGHPGRASMGCGPSQAAEDQRRVPAPRKGWEEGFKADIPVTHSGEGCRPQDEAAFPKDSRSSPNGLENLGSLPGTIPESSPSLSERNGRINSDLVTSGLIHKPQPLESRERQKSSDILEELIVQGIIQSHSKVFRNGESYDVMVSTTMPLRKPPARLKKLTIKKEAKAFTMNDLEEKMRAVESRRKTKEEDIRKRLRSDRLLSPANHSDAAQRGRAEVPFGQGLDAVGSVVVEPPQPQGGRPLKRKKSNTSSSERNFGYEGFGVVESDLSYNQVDDVFE</sequence>
<dbReference type="Ensembl" id="ENSCAFT00030017969.1">
    <property type="protein sequence ID" value="ENSCAFP00030015694.1"/>
    <property type="gene ID" value="ENSCAFG00030009708.1"/>
</dbReference>
<name>A0A8C0N0F8_CANLF</name>
<protein>
    <recommendedName>
        <fullName evidence="4">Stathmin domain containing 1</fullName>
    </recommendedName>
</protein>
<feature type="region of interest" description="Disordered" evidence="1">
    <location>
        <begin position="164"/>
        <end position="226"/>
    </location>
</feature>
<dbReference type="PANTHER" id="PTHR10104">
    <property type="entry name" value="STATHMIN"/>
    <property type="match status" value="1"/>
</dbReference>
<feature type="region of interest" description="Disordered" evidence="1">
    <location>
        <begin position="508"/>
        <end position="537"/>
    </location>
</feature>
<dbReference type="AlphaFoldDB" id="A0A8C0N0F8"/>
<feature type="compositionally biased region" description="Low complexity" evidence="1">
    <location>
        <begin position="256"/>
        <end position="265"/>
    </location>
</feature>
<evidence type="ECO:0008006" key="4">
    <source>
        <dbReference type="Google" id="ProtNLM"/>
    </source>
</evidence>
<feature type="compositionally biased region" description="Basic and acidic residues" evidence="1">
    <location>
        <begin position="296"/>
        <end position="313"/>
    </location>
</feature>
<reference evidence="2" key="1">
    <citation type="submission" date="2019-03" db="EMBL/GenBank/DDBJ databases">
        <authorList>
            <person name="Warren W.C."/>
            <person name="Johnson G.S."/>
        </authorList>
    </citation>
    <scope>NUCLEOTIDE SEQUENCE [LARGE SCALE GENOMIC DNA]</scope>
    <source>
        <strain evidence="2">Basenji</strain>
    </source>
</reference>
<dbReference type="PROSITE" id="PS51663">
    <property type="entry name" value="STATHMIN_3"/>
    <property type="match status" value="1"/>
</dbReference>
<reference evidence="2" key="2">
    <citation type="submission" date="2025-08" db="UniProtKB">
        <authorList>
            <consortium name="Ensembl"/>
        </authorList>
    </citation>
    <scope>IDENTIFICATION</scope>
</reference>
<proteinExistence type="predicted"/>
<feature type="region of interest" description="Disordered" evidence="1">
    <location>
        <begin position="63"/>
        <end position="126"/>
    </location>
</feature>
<feature type="region of interest" description="Disordered" evidence="1">
    <location>
        <begin position="247"/>
        <end position="367"/>
    </location>
</feature>
<dbReference type="InterPro" id="IPR000956">
    <property type="entry name" value="Stathmin_fam"/>
</dbReference>